<keyword evidence="2" id="KW-1185">Reference proteome</keyword>
<comment type="caution">
    <text evidence="1">The sequence shown here is derived from an EMBL/GenBank/DDBJ whole genome shotgun (WGS) entry which is preliminary data.</text>
</comment>
<protein>
    <submittedName>
        <fullName evidence="1">Uncharacterized protein</fullName>
    </submittedName>
</protein>
<accession>A0ACC2VDP0</accession>
<evidence type="ECO:0000313" key="1">
    <source>
        <dbReference type="EMBL" id="KAJ9097094.1"/>
    </source>
</evidence>
<dbReference type="Proteomes" id="UP001241377">
    <property type="component" value="Unassembled WGS sequence"/>
</dbReference>
<evidence type="ECO:0000313" key="2">
    <source>
        <dbReference type="Proteomes" id="UP001241377"/>
    </source>
</evidence>
<reference evidence="1" key="1">
    <citation type="submission" date="2023-04" db="EMBL/GenBank/DDBJ databases">
        <title>Draft Genome sequencing of Naganishia species isolated from polar environments using Oxford Nanopore Technology.</title>
        <authorList>
            <person name="Leo P."/>
            <person name="Venkateswaran K."/>
        </authorList>
    </citation>
    <scope>NUCLEOTIDE SEQUENCE</scope>
    <source>
        <strain evidence="1">MNA-CCFEE 5261</strain>
    </source>
</reference>
<proteinExistence type="predicted"/>
<name>A0ACC2VDP0_9TREE</name>
<gene>
    <name evidence="1" type="ORF">QFC19_006868</name>
</gene>
<dbReference type="EMBL" id="JASBWR010000088">
    <property type="protein sequence ID" value="KAJ9097094.1"/>
    <property type="molecule type" value="Genomic_DNA"/>
</dbReference>
<organism evidence="1 2">
    <name type="scientific">Naganishia cerealis</name>
    <dbReference type="NCBI Taxonomy" id="610337"/>
    <lineage>
        <taxon>Eukaryota</taxon>
        <taxon>Fungi</taxon>
        <taxon>Dikarya</taxon>
        <taxon>Basidiomycota</taxon>
        <taxon>Agaricomycotina</taxon>
        <taxon>Tremellomycetes</taxon>
        <taxon>Filobasidiales</taxon>
        <taxon>Filobasidiaceae</taxon>
        <taxon>Naganishia</taxon>
    </lineage>
</organism>
<sequence>MTAVLPLLSISNNSNNKQMCPSTPYQELLSEYALDGLFLSPRFQFTTKIGAGTYGLIYGIRDVNTGKQYAVKMILNNPPIRQCLTRDVAANKIYIMKRIHHYFSMCYDQEPPAQLDLETIRQNAVHCPFLREIALQLVVHDHPNITTLHQVLSLGDEAVAIVMDYYPQGDLFGNIIEKGLFSNPPPYQNRQRLMANVMLQLVDAINYSHQQGIYHCDLKPENIMVQYNREYRRSEQDCGPNTIINYDEIRVLLIDFGLAMNSNIICCNACRGSSFYMAPERITNYNTNKLLAKLVDMDQFSTPEPENEDESSAKYLPTLAGDIWSLGVLFINITCSRNPWPIALFLPEKSANGESKVFATYMLQDKLVLQSILPITKEFDRILETIFRLDPNKRSDLPTLEKEISSCNHFVTDCPIGVCSVYAKQHQDMHKICPIRNPQLATPPEISQDYEWPDHKVGKLNGAEAPPTTPTSLSPSPVPSIMLKQCPDKVRLFECEGHAL</sequence>